<dbReference type="SMART" id="SM00349">
    <property type="entry name" value="KRAB"/>
    <property type="match status" value="2"/>
</dbReference>
<reference evidence="11" key="1">
    <citation type="submission" date="2025-05" db="UniProtKB">
        <authorList>
            <consortium name="RefSeq"/>
        </authorList>
    </citation>
    <scope>NUCLEOTIDE SEQUENCE [LARGE SCALE GENOMIC DNA]</scope>
</reference>
<accession>A0ABM5FCZ7</accession>
<feature type="domain" description="KRAB" evidence="10">
    <location>
        <begin position="404"/>
        <end position="475"/>
    </location>
</feature>
<dbReference type="Proteomes" id="UP001652642">
    <property type="component" value="Chromosome 2"/>
</dbReference>
<dbReference type="GeneID" id="110070031"/>
<dbReference type="SMART" id="SM00355">
    <property type="entry name" value="ZnF_C2H2"/>
    <property type="match status" value="8"/>
</dbReference>
<evidence type="ECO:0000256" key="2">
    <source>
        <dbReference type="ARBA" id="ARBA00022723"/>
    </source>
</evidence>
<dbReference type="Pfam" id="PF00096">
    <property type="entry name" value="zf-C2H2"/>
    <property type="match status" value="7"/>
</dbReference>
<dbReference type="InterPro" id="IPR013087">
    <property type="entry name" value="Znf_C2H2_type"/>
</dbReference>
<dbReference type="RefSeq" id="XP_072843271.1">
    <property type="nucleotide sequence ID" value="XM_072987170.1"/>
</dbReference>
<evidence type="ECO:0000256" key="7">
    <source>
        <dbReference type="PROSITE-ProRule" id="PRU00042"/>
    </source>
</evidence>
<protein>
    <submittedName>
        <fullName evidence="12">Uncharacterized protein isoform X1</fullName>
    </submittedName>
</protein>
<dbReference type="PROSITE" id="PS50157">
    <property type="entry name" value="ZINC_FINGER_C2H2_2"/>
    <property type="match status" value="8"/>
</dbReference>
<keyword evidence="2" id="KW-0479">Metal-binding</keyword>
<feature type="region of interest" description="Disordered" evidence="8">
    <location>
        <begin position="175"/>
        <end position="249"/>
    </location>
</feature>
<gene>
    <name evidence="12" type="primary">LOC110070031</name>
</gene>
<keyword evidence="6" id="KW-0539">Nucleus</keyword>
<evidence type="ECO:0000313" key="11">
    <source>
        <dbReference type="Proteomes" id="UP001652642"/>
    </source>
</evidence>
<evidence type="ECO:0000256" key="4">
    <source>
        <dbReference type="ARBA" id="ARBA00022771"/>
    </source>
</evidence>
<feature type="compositionally biased region" description="Low complexity" evidence="8">
    <location>
        <begin position="234"/>
        <end position="249"/>
    </location>
</feature>
<dbReference type="Gene3D" id="3.30.160.60">
    <property type="entry name" value="Classic Zinc Finger"/>
    <property type="match status" value="7"/>
</dbReference>
<reference evidence="12" key="2">
    <citation type="submission" date="2025-08" db="UniProtKB">
        <authorList>
            <consortium name="RefSeq"/>
        </authorList>
    </citation>
    <scope>IDENTIFICATION</scope>
</reference>
<dbReference type="InterPro" id="IPR001909">
    <property type="entry name" value="KRAB"/>
</dbReference>
<evidence type="ECO:0000256" key="1">
    <source>
        <dbReference type="ARBA" id="ARBA00004123"/>
    </source>
</evidence>
<feature type="domain" description="C2H2-type" evidence="9">
    <location>
        <begin position="620"/>
        <end position="647"/>
    </location>
</feature>
<feature type="compositionally biased region" description="Basic residues" evidence="8">
    <location>
        <begin position="113"/>
        <end position="132"/>
    </location>
</feature>
<feature type="domain" description="C2H2-type" evidence="9">
    <location>
        <begin position="788"/>
        <end position="815"/>
    </location>
</feature>
<keyword evidence="4 7" id="KW-0863">Zinc-finger</keyword>
<keyword evidence="3" id="KW-0677">Repeat</keyword>
<evidence type="ECO:0000256" key="5">
    <source>
        <dbReference type="ARBA" id="ARBA00022833"/>
    </source>
</evidence>
<dbReference type="Pfam" id="PF01352">
    <property type="entry name" value="KRAB"/>
    <property type="match status" value="2"/>
</dbReference>
<comment type="subcellular location">
    <subcellularLocation>
        <location evidence="1">Nucleus</location>
    </subcellularLocation>
</comment>
<evidence type="ECO:0000259" key="9">
    <source>
        <dbReference type="PROSITE" id="PS50157"/>
    </source>
</evidence>
<feature type="region of interest" description="Disordered" evidence="8">
    <location>
        <begin position="269"/>
        <end position="305"/>
    </location>
</feature>
<evidence type="ECO:0000259" key="10">
    <source>
        <dbReference type="PROSITE" id="PS50805"/>
    </source>
</evidence>
<feature type="domain" description="KRAB" evidence="10">
    <location>
        <begin position="506"/>
        <end position="578"/>
    </location>
</feature>
<evidence type="ECO:0000256" key="8">
    <source>
        <dbReference type="SAM" id="MobiDB-lite"/>
    </source>
</evidence>
<dbReference type="SUPFAM" id="SSF57667">
    <property type="entry name" value="beta-beta-alpha zinc fingers"/>
    <property type="match status" value="5"/>
</dbReference>
<feature type="compositionally biased region" description="Basic and acidic residues" evidence="8">
    <location>
        <begin position="277"/>
        <end position="305"/>
    </location>
</feature>
<sequence>MAPAARPEAGGGGGLGRLYPPERLERLRAEVEGLQAAHLSASVRERGRWRRQVRLGRMTADECLRELREAQRRWEGLLPEAGGRLSEGGQERLLGASDLGLALIRRIGALREKPKKARKPKKPGGGRRRTRPPPRASQEAGRPFLQGGGGGSLLRPVRLPCGHCCLPGLAPVGPGAPEEEGAARDSPHEGAGQAPLREEEEEAPWLQGGAPRVARPGTEETGLPWQQPFGSALPEEAAGPGQALPGGAPKEEPLALAEAVGSLTAAPWGFLWDAPPQDERGPPTEKTGTPKEKVAARGPRTPDVDAPRDVLVEELGTHGKKGPALEGLPEKRDALAEVPRMKEIVALEKVGVIRRLPLEEAGTLAERRKTLRDLPSDALLQGDPGSLPEEIPAFQETPLKEVPMTFEEVEVPFTEDEWALLDRGQRALYQEVMLENYEMVAALEGLLISQPGFAWWEEGVEPFTPKLEAGSDRKSVIYSRSDPPSGDVERATVLSDQKCIIFQVPVTFEEVAIHFTKEEWSSLDPNQKALYKEVLLENYENVASLGGPPMPKFDVSCWLEEKKEELMTSENLIAEDAFNLSVPENCWNIYIMEKPFECLEYDESVPGSPSLPFDREQKSFKCLECGKCFVQKAGLARHQRKHTGERPFKCLECGKNFSQHSHLSTHKRIHTGEKPYKCQMCGKSFRRHQNLAVHRRRHTGEKPYKCLECGKTFVKKDSLVSHERIHTGEKPYTCLECGKSFSQSRNLTYHQRVHTEEKPFKCLECGKSFSRPGNLTVHRRFHTGEKPYKCLECGKGFSQNRSLISHQKVHTGGKAVKCLECGRCFGHSTSLSCHQNKPTSQRWATSGVPRDPLPFPQTVESPLQQPCPPDPSMYFFTPESQVTSPRSLMQFAR</sequence>
<dbReference type="InterPro" id="IPR036236">
    <property type="entry name" value="Znf_C2H2_sf"/>
</dbReference>
<keyword evidence="11" id="KW-1185">Reference proteome</keyword>
<proteinExistence type="predicted"/>
<dbReference type="SUPFAM" id="SSF109640">
    <property type="entry name" value="KRAB domain (Kruppel-associated box)"/>
    <property type="match status" value="2"/>
</dbReference>
<feature type="domain" description="C2H2-type" evidence="9">
    <location>
        <begin position="760"/>
        <end position="787"/>
    </location>
</feature>
<feature type="domain" description="C2H2-type" evidence="9">
    <location>
        <begin position="732"/>
        <end position="759"/>
    </location>
</feature>
<feature type="domain" description="C2H2-type" evidence="9">
    <location>
        <begin position="676"/>
        <end position="703"/>
    </location>
</feature>
<name>A0ABM5FCZ7_9SAUR</name>
<feature type="region of interest" description="Disordered" evidence="8">
    <location>
        <begin position="110"/>
        <end position="151"/>
    </location>
</feature>
<dbReference type="InterPro" id="IPR050758">
    <property type="entry name" value="Znf_C2H2-type"/>
</dbReference>
<feature type="domain" description="C2H2-type" evidence="9">
    <location>
        <begin position="648"/>
        <end position="675"/>
    </location>
</feature>
<dbReference type="PANTHER" id="PTHR23234">
    <property type="entry name" value="ZNF44 PROTEIN"/>
    <property type="match status" value="1"/>
</dbReference>
<keyword evidence="5" id="KW-0862">Zinc</keyword>
<feature type="domain" description="C2H2-type" evidence="9">
    <location>
        <begin position="704"/>
        <end position="731"/>
    </location>
</feature>
<dbReference type="CDD" id="cd07765">
    <property type="entry name" value="KRAB_A-box"/>
    <property type="match status" value="2"/>
</dbReference>
<evidence type="ECO:0000256" key="3">
    <source>
        <dbReference type="ARBA" id="ARBA00022737"/>
    </source>
</evidence>
<dbReference type="InterPro" id="IPR036051">
    <property type="entry name" value="KRAB_dom_sf"/>
</dbReference>
<dbReference type="PROSITE" id="PS00028">
    <property type="entry name" value="ZINC_FINGER_C2H2_1"/>
    <property type="match status" value="7"/>
</dbReference>
<organism evidence="11 12">
    <name type="scientific">Pogona vitticeps</name>
    <name type="common">central bearded dragon</name>
    <dbReference type="NCBI Taxonomy" id="103695"/>
    <lineage>
        <taxon>Eukaryota</taxon>
        <taxon>Metazoa</taxon>
        <taxon>Chordata</taxon>
        <taxon>Craniata</taxon>
        <taxon>Vertebrata</taxon>
        <taxon>Euteleostomi</taxon>
        <taxon>Lepidosauria</taxon>
        <taxon>Squamata</taxon>
        <taxon>Bifurcata</taxon>
        <taxon>Unidentata</taxon>
        <taxon>Episquamata</taxon>
        <taxon>Toxicofera</taxon>
        <taxon>Iguania</taxon>
        <taxon>Acrodonta</taxon>
        <taxon>Agamidae</taxon>
        <taxon>Amphibolurinae</taxon>
        <taxon>Pogona</taxon>
    </lineage>
</organism>
<feature type="domain" description="C2H2-type" evidence="9">
    <location>
        <begin position="816"/>
        <end position="843"/>
    </location>
</feature>
<dbReference type="Gene3D" id="6.10.140.140">
    <property type="match status" value="2"/>
</dbReference>
<evidence type="ECO:0000313" key="12">
    <source>
        <dbReference type="RefSeq" id="XP_072843271.1"/>
    </source>
</evidence>
<dbReference type="PANTHER" id="PTHR23234:SF8">
    <property type="entry name" value="C2H2-TYPE DOMAIN-CONTAINING PROTEIN"/>
    <property type="match status" value="1"/>
</dbReference>
<evidence type="ECO:0000256" key="6">
    <source>
        <dbReference type="ARBA" id="ARBA00023242"/>
    </source>
</evidence>
<dbReference type="PROSITE" id="PS50805">
    <property type="entry name" value="KRAB"/>
    <property type="match status" value="2"/>
</dbReference>